<evidence type="ECO:0000256" key="1">
    <source>
        <dbReference type="SAM" id="Coils"/>
    </source>
</evidence>
<evidence type="ECO:0000256" key="2">
    <source>
        <dbReference type="SAM" id="MobiDB-lite"/>
    </source>
</evidence>
<accession>A0A1I7U5B7</accession>
<name>A0A1I7U5B7_9PELO</name>
<organism evidence="3 4">
    <name type="scientific">Caenorhabditis tropicalis</name>
    <dbReference type="NCBI Taxonomy" id="1561998"/>
    <lineage>
        <taxon>Eukaryota</taxon>
        <taxon>Metazoa</taxon>
        <taxon>Ecdysozoa</taxon>
        <taxon>Nematoda</taxon>
        <taxon>Chromadorea</taxon>
        <taxon>Rhabditida</taxon>
        <taxon>Rhabditina</taxon>
        <taxon>Rhabditomorpha</taxon>
        <taxon>Rhabditoidea</taxon>
        <taxon>Rhabditidae</taxon>
        <taxon>Peloderinae</taxon>
        <taxon>Caenorhabditis</taxon>
    </lineage>
</organism>
<feature type="coiled-coil region" evidence="1">
    <location>
        <begin position="73"/>
        <end position="100"/>
    </location>
</feature>
<dbReference type="Proteomes" id="UP000095282">
    <property type="component" value="Unplaced"/>
</dbReference>
<keyword evidence="3" id="KW-1185">Reference proteome</keyword>
<proteinExistence type="predicted"/>
<dbReference type="WBParaSite" id="Csp11.Scaffold629.g15011.t1">
    <property type="protein sequence ID" value="Csp11.Scaffold629.g15011.t1"/>
    <property type="gene ID" value="Csp11.Scaffold629.g15011"/>
</dbReference>
<keyword evidence="1" id="KW-0175">Coiled coil</keyword>
<evidence type="ECO:0000313" key="3">
    <source>
        <dbReference type="Proteomes" id="UP000095282"/>
    </source>
</evidence>
<evidence type="ECO:0000313" key="4">
    <source>
        <dbReference type="WBParaSite" id="Csp11.Scaffold629.g15011.t1"/>
    </source>
</evidence>
<sequence>MEIAQRGGCHQRRVTFSSSDEESTGPEYYPSKQNCLNEYFGWSACITSEQQKKSVEDHYQQLYNDIYKIGKDMVKIRENNRRVIAKNESLSRELDILRKELHNSSGLLYLAKDFVVGSWEYTYAKCQLVCEYIPFHWFP</sequence>
<protein>
    <submittedName>
        <fullName evidence="4">Uncharacterized protein</fullName>
    </submittedName>
</protein>
<feature type="region of interest" description="Disordered" evidence="2">
    <location>
        <begin position="1"/>
        <end position="29"/>
    </location>
</feature>
<reference evidence="4" key="1">
    <citation type="submission" date="2016-11" db="UniProtKB">
        <authorList>
            <consortium name="WormBaseParasite"/>
        </authorList>
    </citation>
    <scope>IDENTIFICATION</scope>
</reference>
<dbReference type="AlphaFoldDB" id="A0A1I7U5B7"/>